<dbReference type="OrthoDB" id="9979753at2"/>
<dbReference type="RefSeq" id="WP_115308632.1">
    <property type="nucleotide sequence ID" value="NZ_CP091516.1"/>
</dbReference>
<name>A0A377R1J2_9NEIS</name>
<evidence type="ECO:0000256" key="1">
    <source>
        <dbReference type="SAM" id="Phobius"/>
    </source>
</evidence>
<organism evidence="2 3">
    <name type="scientific">Kingella potus</name>
    <dbReference type="NCBI Taxonomy" id="265175"/>
    <lineage>
        <taxon>Bacteria</taxon>
        <taxon>Pseudomonadati</taxon>
        <taxon>Pseudomonadota</taxon>
        <taxon>Betaproteobacteria</taxon>
        <taxon>Neisseriales</taxon>
        <taxon>Neisseriaceae</taxon>
        <taxon>Kingella</taxon>
    </lineage>
</organism>
<proteinExistence type="predicted"/>
<evidence type="ECO:0000313" key="3">
    <source>
        <dbReference type="Proteomes" id="UP000254293"/>
    </source>
</evidence>
<protein>
    <submittedName>
        <fullName evidence="2">Uncharacterized protein</fullName>
    </submittedName>
</protein>
<feature type="transmembrane region" description="Helical" evidence="1">
    <location>
        <begin position="119"/>
        <end position="134"/>
    </location>
</feature>
<keyword evidence="1" id="KW-0812">Transmembrane</keyword>
<keyword evidence="3" id="KW-1185">Reference proteome</keyword>
<dbReference type="AlphaFoldDB" id="A0A377R1J2"/>
<sequence length="138" mass="15497">MNVVRFLICLAAAALFAWSGWQDIENNRLFEQGGAVAVEAYASTNEYTENTLFRVIPVGGYRTRLGYTEGRSFDAGMQSISSEELELLKQGKRIPREYAKAEPTLIRRPGEPFDPTKEFVLAALIALSGVYLLFKKRN</sequence>
<keyword evidence="1" id="KW-0472">Membrane</keyword>
<dbReference type="Proteomes" id="UP000254293">
    <property type="component" value="Unassembled WGS sequence"/>
</dbReference>
<reference evidence="2 3" key="1">
    <citation type="submission" date="2018-06" db="EMBL/GenBank/DDBJ databases">
        <authorList>
            <consortium name="Pathogen Informatics"/>
            <person name="Doyle S."/>
        </authorList>
    </citation>
    <scope>NUCLEOTIDE SEQUENCE [LARGE SCALE GENOMIC DNA]</scope>
    <source>
        <strain evidence="2 3">NCTC13336</strain>
    </source>
</reference>
<gene>
    <name evidence="2" type="ORF">NCTC13336_01620</name>
</gene>
<accession>A0A377R1J2</accession>
<keyword evidence="1" id="KW-1133">Transmembrane helix</keyword>
<dbReference type="EMBL" id="UGJJ01000002">
    <property type="protein sequence ID" value="STR02740.1"/>
    <property type="molecule type" value="Genomic_DNA"/>
</dbReference>
<evidence type="ECO:0000313" key="2">
    <source>
        <dbReference type="EMBL" id="STR02740.1"/>
    </source>
</evidence>